<evidence type="ECO:0000313" key="1">
    <source>
        <dbReference type="EMBL" id="OGZ19074.1"/>
    </source>
</evidence>
<evidence type="ECO:0008006" key="3">
    <source>
        <dbReference type="Google" id="ProtNLM"/>
    </source>
</evidence>
<dbReference type="STRING" id="1801663.A2175_02000"/>
<reference evidence="1 2" key="1">
    <citation type="journal article" date="2016" name="Nat. Commun.">
        <title>Thousands of microbial genomes shed light on interconnected biogeochemical processes in an aquifer system.</title>
        <authorList>
            <person name="Anantharaman K."/>
            <person name="Brown C.T."/>
            <person name="Hug L.A."/>
            <person name="Sharon I."/>
            <person name="Castelle C.J."/>
            <person name="Probst A.J."/>
            <person name="Thomas B.C."/>
            <person name="Singh A."/>
            <person name="Wilkins M.J."/>
            <person name="Karaoz U."/>
            <person name="Brodie E.L."/>
            <person name="Williams K.H."/>
            <person name="Hubbard S.S."/>
            <person name="Banfield J.F."/>
        </authorList>
    </citation>
    <scope>NUCLEOTIDE SEQUENCE [LARGE SCALE GENOMIC DNA]</scope>
</reference>
<comment type="caution">
    <text evidence="1">The sequence shown here is derived from an EMBL/GenBank/DDBJ whole genome shotgun (WGS) entry which is preliminary data.</text>
</comment>
<dbReference type="Proteomes" id="UP000176755">
    <property type="component" value="Unassembled WGS sequence"/>
</dbReference>
<evidence type="ECO:0000313" key="2">
    <source>
        <dbReference type="Proteomes" id="UP000176755"/>
    </source>
</evidence>
<sequence>MNNLNVFSKLKFILEKPKIIILSGENRQIMKDALFRVLKNYSQNKGKILILETDVLEPKDSNFLIKNSSLPILVITDNKQGILEKSQTISKTLPERGFMVLNFDDEEIKGLKKETAAHLLTFGFQSGAEVLASDMKENGHINFKINYKGNIVPIWLKEPYNKEQIYSVLGAVSIGTILNLNLVEISQALAS</sequence>
<dbReference type="EMBL" id="MHLY01000001">
    <property type="protein sequence ID" value="OGZ19074.1"/>
    <property type="molecule type" value="Genomic_DNA"/>
</dbReference>
<proteinExistence type="predicted"/>
<gene>
    <name evidence="1" type="ORF">A2175_02000</name>
</gene>
<dbReference type="Gene3D" id="3.40.1190.10">
    <property type="entry name" value="Mur-like, catalytic domain"/>
    <property type="match status" value="1"/>
</dbReference>
<protein>
    <recommendedName>
        <fullName evidence="3">Mur ligase central domain-containing protein</fullName>
    </recommendedName>
</protein>
<accession>A0A1G2DZS1</accession>
<name>A0A1G2DZS1_9BACT</name>
<dbReference type="SUPFAM" id="SSF53623">
    <property type="entry name" value="MurD-like peptide ligases, catalytic domain"/>
    <property type="match status" value="1"/>
</dbReference>
<dbReference type="AlphaFoldDB" id="A0A1G2DZS1"/>
<organism evidence="1 2">
    <name type="scientific">Candidatus Nealsonbacteria bacterium RBG_13_42_11</name>
    <dbReference type="NCBI Taxonomy" id="1801663"/>
    <lineage>
        <taxon>Bacteria</taxon>
        <taxon>Candidatus Nealsoniibacteriota</taxon>
    </lineage>
</organism>
<dbReference type="InterPro" id="IPR036565">
    <property type="entry name" value="Mur-like_cat_sf"/>
</dbReference>
<dbReference type="GO" id="GO:0005524">
    <property type="term" value="F:ATP binding"/>
    <property type="evidence" value="ECO:0007669"/>
    <property type="project" value="InterPro"/>
</dbReference>